<sequence length="100" mass="11016">MAAGYEVKPDDLDTFATNLQAIVDKVAESKTAIDNVAFHPLVWGIVGQVWTFHIRLNQLPDAKDAISKYSTSLGTAKENTKLTAQQYRDTDQTISEGFKG</sequence>
<reference evidence="1" key="1">
    <citation type="submission" date="2022-08" db="EMBL/GenBank/DDBJ databases">
        <authorList>
            <person name="Tistechok S."/>
            <person name="Samborskyy M."/>
            <person name="Roman I."/>
        </authorList>
    </citation>
    <scope>NUCLEOTIDE SEQUENCE</scope>
    <source>
        <strain evidence="1">DSM 103496</strain>
    </source>
</reference>
<organism evidence="1 2">
    <name type="scientific">Umezawaea endophytica</name>
    <dbReference type="NCBI Taxonomy" id="1654476"/>
    <lineage>
        <taxon>Bacteria</taxon>
        <taxon>Bacillati</taxon>
        <taxon>Actinomycetota</taxon>
        <taxon>Actinomycetes</taxon>
        <taxon>Pseudonocardiales</taxon>
        <taxon>Pseudonocardiaceae</taxon>
        <taxon>Umezawaea</taxon>
    </lineage>
</organism>
<dbReference type="RefSeq" id="WP_259624541.1">
    <property type="nucleotide sequence ID" value="NZ_JANYMP010000008.1"/>
</dbReference>
<keyword evidence="2" id="KW-1185">Reference proteome</keyword>
<dbReference type="Proteomes" id="UP001141259">
    <property type="component" value="Unassembled WGS sequence"/>
</dbReference>
<comment type="caution">
    <text evidence="1">The sequence shown here is derived from an EMBL/GenBank/DDBJ whole genome shotgun (WGS) entry which is preliminary data.</text>
</comment>
<proteinExistence type="predicted"/>
<name>A0A9X3A0Y9_9PSEU</name>
<gene>
    <name evidence="1" type="ORF">NZH93_19510</name>
</gene>
<evidence type="ECO:0000313" key="2">
    <source>
        <dbReference type="Proteomes" id="UP001141259"/>
    </source>
</evidence>
<dbReference type="AlphaFoldDB" id="A0A9X3A0Y9"/>
<evidence type="ECO:0000313" key="1">
    <source>
        <dbReference type="EMBL" id="MCS7479054.1"/>
    </source>
</evidence>
<protein>
    <recommendedName>
        <fullName evidence="3">Excreted virulence factor EspC (Type VII ESX diderm)</fullName>
    </recommendedName>
</protein>
<evidence type="ECO:0008006" key="3">
    <source>
        <dbReference type="Google" id="ProtNLM"/>
    </source>
</evidence>
<accession>A0A9X3A0Y9</accession>
<dbReference type="EMBL" id="JANYMP010000008">
    <property type="protein sequence ID" value="MCS7479054.1"/>
    <property type="molecule type" value="Genomic_DNA"/>
</dbReference>